<dbReference type="InterPro" id="IPR016966">
    <property type="entry name" value="Thiamin_pyrophosphokinase_euk"/>
</dbReference>
<organism evidence="12 13">
    <name type="scientific">Candidula unifasciata</name>
    <dbReference type="NCBI Taxonomy" id="100452"/>
    <lineage>
        <taxon>Eukaryota</taxon>
        <taxon>Metazoa</taxon>
        <taxon>Spiralia</taxon>
        <taxon>Lophotrochozoa</taxon>
        <taxon>Mollusca</taxon>
        <taxon>Gastropoda</taxon>
        <taxon>Heterobranchia</taxon>
        <taxon>Euthyneura</taxon>
        <taxon>Panpulmonata</taxon>
        <taxon>Eupulmonata</taxon>
        <taxon>Stylommatophora</taxon>
        <taxon>Helicina</taxon>
        <taxon>Helicoidea</taxon>
        <taxon>Geomitridae</taxon>
        <taxon>Candidula</taxon>
    </lineage>
</organism>
<dbReference type="InterPro" id="IPR036759">
    <property type="entry name" value="TPK_catalytic_sf"/>
</dbReference>
<dbReference type="SUPFAM" id="SSF63862">
    <property type="entry name" value="Thiamin pyrophosphokinase, substrate-binding domain"/>
    <property type="match status" value="1"/>
</dbReference>
<evidence type="ECO:0000256" key="1">
    <source>
        <dbReference type="ARBA" id="ARBA00005078"/>
    </source>
</evidence>
<comment type="caution">
    <text evidence="12">The sequence shown here is derived from an EMBL/GenBank/DDBJ whole genome shotgun (WGS) entry which is preliminary data.</text>
</comment>
<comment type="subunit">
    <text evidence="3">Homodimer.</text>
</comment>
<gene>
    <name evidence="12" type="ORF">CUNI_LOCUS10631</name>
</gene>
<comment type="pathway">
    <text evidence="1 10">Cofactor biosynthesis; thiamine diphosphate biosynthesis; thiamine diphosphate from thiamine: step 1/1.</text>
</comment>
<dbReference type="AlphaFoldDB" id="A0A8S3Z6M4"/>
<dbReference type="CDD" id="cd07995">
    <property type="entry name" value="TPK"/>
    <property type="match status" value="1"/>
</dbReference>
<evidence type="ECO:0000256" key="2">
    <source>
        <dbReference type="ARBA" id="ARBA00006785"/>
    </source>
</evidence>
<dbReference type="GO" id="GO:0005829">
    <property type="term" value="C:cytosol"/>
    <property type="evidence" value="ECO:0007669"/>
    <property type="project" value="UniProtKB-ARBA"/>
</dbReference>
<dbReference type="NCBIfam" id="TIGR01378">
    <property type="entry name" value="thi_PPkinase"/>
    <property type="match status" value="1"/>
</dbReference>
<evidence type="ECO:0000256" key="6">
    <source>
        <dbReference type="ARBA" id="ARBA00022777"/>
    </source>
</evidence>
<dbReference type="GO" id="GO:0006772">
    <property type="term" value="P:thiamine metabolic process"/>
    <property type="evidence" value="ECO:0007669"/>
    <property type="project" value="InterPro"/>
</dbReference>
<comment type="function">
    <text evidence="9">Catalyzes the phosphorylation of thiamine to thiamine pyrophosphate (TPP) utilizing UTP and therefore links the biosynthesis of TPP to pyrimidines metabolism. By producing thiamine pyrophosphate, a cofactor of the mitochondrial pyruvate dehydrogenase indirectly regulates pyruvate oxidation and lipogenesis. Although it can also catalyze thiamine phosphorylation using ATP and CTP in vitro, it does so with significantly lower efficiency and without physiological relevance evidence.</text>
</comment>
<evidence type="ECO:0000256" key="7">
    <source>
        <dbReference type="ARBA" id="ARBA00022840"/>
    </source>
</evidence>
<dbReference type="Pfam" id="PF04263">
    <property type="entry name" value="TPK_catalytic"/>
    <property type="match status" value="1"/>
</dbReference>
<evidence type="ECO:0000256" key="4">
    <source>
        <dbReference type="ARBA" id="ARBA00022679"/>
    </source>
</evidence>
<dbReference type="Pfam" id="PF04265">
    <property type="entry name" value="TPK_B1_binding"/>
    <property type="match status" value="1"/>
</dbReference>
<dbReference type="OrthoDB" id="25149at2759"/>
<evidence type="ECO:0000256" key="9">
    <source>
        <dbReference type="ARBA" id="ARBA00055888"/>
    </source>
</evidence>
<dbReference type="InterPro" id="IPR007371">
    <property type="entry name" value="TPK_catalytic"/>
</dbReference>
<comment type="catalytic activity">
    <reaction evidence="10">
        <text>thiamine + ATP = thiamine diphosphate + AMP + H(+)</text>
        <dbReference type="Rhea" id="RHEA:11576"/>
        <dbReference type="ChEBI" id="CHEBI:15378"/>
        <dbReference type="ChEBI" id="CHEBI:18385"/>
        <dbReference type="ChEBI" id="CHEBI:30616"/>
        <dbReference type="ChEBI" id="CHEBI:58937"/>
        <dbReference type="ChEBI" id="CHEBI:456215"/>
    </reaction>
</comment>
<comment type="catalytic activity">
    <reaction evidence="8">
        <text>thiamine + UTP = thiamine diphosphate + UMP + H(+)</text>
        <dbReference type="Rhea" id="RHEA:79423"/>
        <dbReference type="ChEBI" id="CHEBI:15378"/>
        <dbReference type="ChEBI" id="CHEBI:18385"/>
        <dbReference type="ChEBI" id="CHEBI:46398"/>
        <dbReference type="ChEBI" id="CHEBI:57865"/>
        <dbReference type="ChEBI" id="CHEBI:58937"/>
    </reaction>
    <physiologicalReaction direction="left-to-right" evidence="8">
        <dbReference type="Rhea" id="RHEA:79424"/>
    </physiologicalReaction>
</comment>
<reference evidence="12" key="1">
    <citation type="submission" date="2021-04" db="EMBL/GenBank/DDBJ databases">
        <authorList>
            <consortium name="Molecular Ecology Group"/>
        </authorList>
    </citation>
    <scope>NUCLEOTIDE SEQUENCE</scope>
</reference>
<keyword evidence="4 10" id="KW-0808">Transferase</keyword>
<dbReference type="FunFam" id="3.40.50.10240:FF:000006">
    <property type="entry name" value="Thiamin pyrophosphokinase 1"/>
    <property type="match status" value="1"/>
</dbReference>
<dbReference type="InterPro" id="IPR006282">
    <property type="entry name" value="Thi_PPkinase"/>
</dbReference>
<dbReference type="EMBL" id="CAJHNH020001946">
    <property type="protein sequence ID" value="CAG5125073.1"/>
    <property type="molecule type" value="Genomic_DNA"/>
</dbReference>
<dbReference type="GO" id="GO:0005524">
    <property type="term" value="F:ATP binding"/>
    <property type="evidence" value="ECO:0007669"/>
    <property type="project" value="UniProtKB-UniRule"/>
</dbReference>
<dbReference type="SMART" id="SM00983">
    <property type="entry name" value="TPK_B1_binding"/>
    <property type="match status" value="1"/>
</dbReference>
<evidence type="ECO:0000256" key="8">
    <source>
        <dbReference type="ARBA" id="ARBA00050898"/>
    </source>
</evidence>
<dbReference type="GO" id="GO:0004788">
    <property type="term" value="F:thiamine diphosphokinase activity"/>
    <property type="evidence" value="ECO:0007669"/>
    <property type="project" value="UniProtKB-UniRule"/>
</dbReference>
<dbReference type="FunFam" id="2.60.120.320:FF:000002">
    <property type="entry name" value="Thiamine pyrophosphokinase"/>
    <property type="match status" value="1"/>
</dbReference>
<dbReference type="GO" id="GO:0030975">
    <property type="term" value="F:thiamine binding"/>
    <property type="evidence" value="ECO:0007669"/>
    <property type="project" value="UniProtKB-UniRule"/>
</dbReference>
<dbReference type="Proteomes" id="UP000678393">
    <property type="component" value="Unassembled WGS sequence"/>
</dbReference>
<sequence>MSVLRPLSCLLPEGPKIALIILNRPVDVPLLKKLWKKSLFTAVTDGAVNQLEFSLGDQKEKYIPNIITGDFDSAEPALLDYYKNKAVNIIPTPDQDETDFTKCVRLVYDHIDQTATDHIVAIGAFGGRMDHCLANINTLYTALTLSKAPLYLFSDNSMACLLDKGEHTLHCDTGLEGDWVGLVPVGQPANHVTTTGLKYNLTNHRMAFGELISTSNSLADKTVKVTTDHPLLWIMGYNLPKEVALDKPLHIMG</sequence>
<proteinExistence type="inferred from homology"/>
<dbReference type="InterPro" id="IPR007373">
    <property type="entry name" value="Thiamin_PyroPKinase_B1-bd"/>
</dbReference>
<dbReference type="PANTHER" id="PTHR13622:SF8">
    <property type="entry name" value="THIAMIN PYROPHOSPHOKINASE 1"/>
    <property type="match status" value="1"/>
</dbReference>
<dbReference type="InterPro" id="IPR036371">
    <property type="entry name" value="TPK_B1-bd_sf"/>
</dbReference>
<accession>A0A8S3Z6M4</accession>
<evidence type="ECO:0000256" key="5">
    <source>
        <dbReference type="ARBA" id="ARBA00022741"/>
    </source>
</evidence>
<keyword evidence="7 10" id="KW-0067">ATP-binding</keyword>
<evidence type="ECO:0000256" key="10">
    <source>
        <dbReference type="PIRNR" id="PIRNR031057"/>
    </source>
</evidence>
<dbReference type="Gene3D" id="3.40.50.10240">
    <property type="entry name" value="Thiamin pyrophosphokinase, catalytic domain"/>
    <property type="match status" value="1"/>
</dbReference>
<dbReference type="GO" id="GO:0016301">
    <property type="term" value="F:kinase activity"/>
    <property type="evidence" value="ECO:0007669"/>
    <property type="project" value="UniProtKB-UniRule"/>
</dbReference>
<dbReference type="PIRSF" id="PIRSF031057">
    <property type="entry name" value="Thiamin_pyrophosphokinase"/>
    <property type="match status" value="1"/>
</dbReference>
<dbReference type="Gene3D" id="2.60.120.320">
    <property type="entry name" value="Thiamin pyrophosphokinase, thiamin-binding domain"/>
    <property type="match status" value="1"/>
</dbReference>
<keyword evidence="13" id="KW-1185">Reference proteome</keyword>
<evidence type="ECO:0000259" key="11">
    <source>
        <dbReference type="SMART" id="SM00983"/>
    </source>
</evidence>
<evidence type="ECO:0000256" key="3">
    <source>
        <dbReference type="ARBA" id="ARBA00011738"/>
    </source>
</evidence>
<dbReference type="GO" id="GO:0009229">
    <property type="term" value="P:thiamine diphosphate biosynthetic process"/>
    <property type="evidence" value="ECO:0007669"/>
    <property type="project" value="UniProtKB-UniRule"/>
</dbReference>
<comment type="similarity">
    <text evidence="2 10">Belongs to the thiamine pyrophosphokinase family.</text>
</comment>
<keyword evidence="6 10" id="KW-0418">Kinase</keyword>
<name>A0A8S3Z6M4_9EUPU</name>
<dbReference type="EC" id="2.7.6.2" evidence="10"/>
<protein>
    <recommendedName>
        <fullName evidence="10">Thiamine pyrophosphokinase</fullName>
        <ecNumber evidence="10">2.7.6.2</ecNumber>
    </recommendedName>
</protein>
<dbReference type="SUPFAM" id="SSF63999">
    <property type="entry name" value="Thiamin pyrophosphokinase, catalytic domain"/>
    <property type="match status" value="1"/>
</dbReference>
<keyword evidence="5 10" id="KW-0547">Nucleotide-binding</keyword>
<feature type="domain" description="Thiamin pyrophosphokinase thiamin-binding" evidence="11">
    <location>
        <begin position="165"/>
        <end position="231"/>
    </location>
</feature>
<evidence type="ECO:0000313" key="12">
    <source>
        <dbReference type="EMBL" id="CAG5125073.1"/>
    </source>
</evidence>
<dbReference type="PANTHER" id="PTHR13622">
    <property type="entry name" value="THIAMIN PYROPHOSPHOKINASE"/>
    <property type="match status" value="1"/>
</dbReference>
<evidence type="ECO:0000313" key="13">
    <source>
        <dbReference type="Proteomes" id="UP000678393"/>
    </source>
</evidence>